<proteinExistence type="predicted"/>
<feature type="compositionally biased region" description="Basic and acidic residues" evidence="1">
    <location>
        <begin position="106"/>
        <end position="123"/>
    </location>
</feature>
<evidence type="ECO:0000313" key="2">
    <source>
        <dbReference type="EMBL" id="PYH98431.1"/>
    </source>
</evidence>
<accession>A0A319DLM8</accession>
<keyword evidence="3" id="KW-1185">Reference proteome</keyword>
<gene>
    <name evidence="2" type="ORF">BO71DRAFT_426077</name>
</gene>
<dbReference type="Proteomes" id="UP000247810">
    <property type="component" value="Unassembled WGS sequence"/>
</dbReference>
<evidence type="ECO:0000256" key="1">
    <source>
        <dbReference type="SAM" id="MobiDB-lite"/>
    </source>
</evidence>
<dbReference type="EMBL" id="KZ825811">
    <property type="protein sequence ID" value="PYH98431.1"/>
    <property type="molecule type" value="Genomic_DNA"/>
</dbReference>
<sequence>MASTASHFGTPSLVARLGVYAFPRVNGATSGSFWRTTVYGDTATDGRILLVQGCLIVKSQLRRCSDDIIQPGNSEPAGRLCCHDSRRLGSCPVRQTNGHRAQHSPDVGHDRANHHHEATRQNA</sequence>
<reference evidence="2 3" key="1">
    <citation type="submission" date="2018-02" db="EMBL/GenBank/DDBJ databases">
        <title>The genomes of Aspergillus section Nigri reveals drivers in fungal speciation.</title>
        <authorList>
            <consortium name="DOE Joint Genome Institute"/>
            <person name="Vesth T.C."/>
            <person name="Nybo J."/>
            <person name="Theobald S."/>
            <person name="Brandl J."/>
            <person name="Frisvad J.C."/>
            <person name="Nielsen K.F."/>
            <person name="Lyhne E.K."/>
            <person name="Kogle M.E."/>
            <person name="Kuo A."/>
            <person name="Riley R."/>
            <person name="Clum A."/>
            <person name="Nolan M."/>
            <person name="Lipzen A."/>
            <person name="Salamov A."/>
            <person name="Henrissat B."/>
            <person name="Wiebenga A."/>
            <person name="De vries R.P."/>
            <person name="Grigoriev I.V."/>
            <person name="Mortensen U.H."/>
            <person name="Andersen M.R."/>
            <person name="Baker S.E."/>
        </authorList>
    </citation>
    <scope>NUCLEOTIDE SEQUENCE [LARGE SCALE GENOMIC DNA]</scope>
    <source>
        <strain evidence="2 3">CBS 707.79</strain>
    </source>
</reference>
<dbReference type="VEuPathDB" id="FungiDB:BO71DRAFT_426077"/>
<name>A0A319DLM8_9EURO</name>
<organism evidence="2 3">
    <name type="scientific">Aspergillus ellipticus CBS 707.79</name>
    <dbReference type="NCBI Taxonomy" id="1448320"/>
    <lineage>
        <taxon>Eukaryota</taxon>
        <taxon>Fungi</taxon>
        <taxon>Dikarya</taxon>
        <taxon>Ascomycota</taxon>
        <taxon>Pezizomycotina</taxon>
        <taxon>Eurotiomycetes</taxon>
        <taxon>Eurotiomycetidae</taxon>
        <taxon>Eurotiales</taxon>
        <taxon>Aspergillaceae</taxon>
        <taxon>Aspergillus</taxon>
        <taxon>Aspergillus subgen. Circumdati</taxon>
    </lineage>
</organism>
<dbReference type="AlphaFoldDB" id="A0A319DLM8"/>
<feature type="region of interest" description="Disordered" evidence="1">
    <location>
        <begin position="92"/>
        <end position="123"/>
    </location>
</feature>
<evidence type="ECO:0000313" key="3">
    <source>
        <dbReference type="Proteomes" id="UP000247810"/>
    </source>
</evidence>
<protein>
    <submittedName>
        <fullName evidence="2">Uncharacterized protein</fullName>
    </submittedName>
</protein>